<dbReference type="Pfam" id="PF03572">
    <property type="entry name" value="Peptidase_S41"/>
    <property type="match status" value="1"/>
</dbReference>
<keyword evidence="1" id="KW-0732">Signal</keyword>
<evidence type="ECO:0000313" key="4">
    <source>
        <dbReference type="EMBL" id="OCK80288.1"/>
    </source>
</evidence>
<proteinExistence type="predicted"/>
<sequence length="781" mass="82994">MRSIGLFIVGAASALTVSVPSSSTITVPASLKTSAVTFSSLKTGTASLEPCAVVSASLAALSPSASAIVPAQVAYDCLNSVPIDVDGDLTQIAELKVFLEWQTNLQYFKNPPPGYTEKPVDILGGLDQISAKVKSGGYKSDYAVQTDIVALLNQGYDNHLFYAPDMLGVFGFQRSFTLVSISTDGIALPEAYVFSDLLKLQQGAKFTPSPVNTINSQNATAYLSNVALQNTYHDADVRFNALFLNQALISTGSNSVGTFFAGIYDGPSTNITFKNGTAWNSPNIANVRANFTGVNNGSAFFQKFCEGPVSTTSTATAAATSTPAAASSTVKAPAPSATNYPEPVVIHSGLAIGGYYLNGTGYEDVAVLTIPVFEPKGTSDDPIVEFQDVLREFLADATSDKKQYLVIDMRGNGGGNTILGFEVFKQLFPTIVPFGASRYRAHDAFEIIGSIAAELVSNATFIEENPDVYQKIMSGYGSFNYKASLDVNNQPWKSFDAFYGPQVVYGDNFTNIWRYNFSDPYSTSYPSFSLTGYINNTKVGPQPFKAENIVILQDGYCSSTCAIFSELMREQGHVQSVAIGGLPTNAPMQAVGGTKGSLTFSYPVLQQFASGLIEFAASRDNKTAAQLNSTVLGTLAYPKQLFKRAMQDENGALGQINAADNLRKGDTSQTPLEFVYEAADCKLFYTADMYLDVTKVWKAVANAKWGNGTCVPGSTGAPSSISGGVYNNTNTGNSTNSTAPYTPMCGKLGYGYPCPSPNAASAWGVPSLTMLIAGAVVAIFL</sequence>
<reference evidence="4 5" key="1">
    <citation type="journal article" date="2016" name="Nat. Commun.">
        <title>Ectomycorrhizal ecology is imprinted in the genome of the dominant symbiotic fungus Cenococcum geophilum.</title>
        <authorList>
            <consortium name="DOE Joint Genome Institute"/>
            <person name="Peter M."/>
            <person name="Kohler A."/>
            <person name="Ohm R.A."/>
            <person name="Kuo A."/>
            <person name="Krutzmann J."/>
            <person name="Morin E."/>
            <person name="Arend M."/>
            <person name="Barry K.W."/>
            <person name="Binder M."/>
            <person name="Choi C."/>
            <person name="Clum A."/>
            <person name="Copeland A."/>
            <person name="Grisel N."/>
            <person name="Haridas S."/>
            <person name="Kipfer T."/>
            <person name="LaButti K."/>
            <person name="Lindquist E."/>
            <person name="Lipzen A."/>
            <person name="Maire R."/>
            <person name="Meier B."/>
            <person name="Mihaltcheva S."/>
            <person name="Molinier V."/>
            <person name="Murat C."/>
            <person name="Poggeler S."/>
            <person name="Quandt C.A."/>
            <person name="Sperisen C."/>
            <person name="Tritt A."/>
            <person name="Tisserant E."/>
            <person name="Crous P.W."/>
            <person name="Henrissat B."/>
            <person name="Nehls U."/>
            <person name="Egli S."/>
            <person name="Spatafora J.W."/>
            <person name="Grigoriev I.V."/>
            <person name="Martin F.M."/>
        </authorList>
    </citation>
    <scope>NUCLEOTIDE SEQUENCE [LARGE SCALE GENOMIC DNA]</scope>
    <source>
        <strain evidence="4 5">CBS 459.81</strain>
    </source>
</reference>
<feature type="domain" description="CPAF-like PDZ" evidence="3">
    <location>
        <begin position="172"/>
        <end position="292"/>
    </location>
</feature>
<name>A0A8E2EAI8_9PEZI</name>
<evidence type="ECO:0000256" key="1">
    <source>
        <dbReference type="SAM" id="SignalP"/>
    </source>
</evidence>
<dbReference type="Gene3D" id="3.90.226.10">
    <property type="entry name" value="2-enoyl-CoA Hydratase, Chain A, domain 1"/>
    <property type="match status" value="1"/>
</dbReference>
<dbReference type="EMBL" id="KV744967">
    <property type="protein sequence ID" value="OCK80288.1"/>
    <property type="molecule type" value="Genomic_DNA"/>
</dbReference>
<dbReference type="InterPro" id="IPR056186">
    <property type="entry name" value="PDZ_CPAF-rel"/>
</dbReference>
<feature type="chain" id="PRO_5034353121" description="Tail specific protease domain-containing protein" evidence="1">
    <location>
        <begin position="19"/>
        <end position="781"/>
    </location>
</feature>
<dbReference type="PANTHER" id="PTHR37049">
    <property type="entry name" value="PEPTIDASE S41 FAMILY PROTEIN"/>
    <property type="match status" value="1"/>
</dbReference>
<dbReference type="SUPFAM" id="SSF52096">
    <property type="entry name" value="ClpP/crotonase"/>
    <property type="match status" value="1"/>
</dbReference>
<dbReference type="OrthoDB" id="27214at2759"/>
<dbReference type="InterPro" id="IPR005151">
    <property type="entry name" value="Tail-specific_protease"/>
</dbReference>
<keyword evidence="5" id="KW-1185">Reference proteome</keyword>
<dbReference type="GO" id="GO:0006508">
    <property type="term" value="P:proteolysis"/>
    <property type="evidence" value="ECO:0007669"/>
    <property type="project" value="InterPro"/>
</dbReference>
<evidence type="ECO:0000259" key="2">
    <source>
        <dbReference type="Pfam" id="PF03572"/>
    </source>
</evidence>
<dbReference type="GO" id="GO:0008236">
    <property type="term" value="F:serine-type peptidase activity"/>
    <property type="evidence" value="ECO:0007669"/>
    <property type="project" value="InterPro"/>
</dbReference>
<feature type="signal peptide" evidence="1">
    <location>
        <begin position="1"/>
        <end position="18"/>
    </location>
</feature>
<dbReference type="InterPro" id="IPR052766">
    <property type="entry name" value="S41A_metabolite_peptidase"/>
</dbReference>
<protein>
    <recommendedName>
        <fullName evidence="6">Tail specific protease domain-containing protein</fullName>
    </recommendedName>
</protein>
<accession>A0A8E2EAI8</accession>
<organism evidence="4 5">
    <name type="scientific">Lepidopterella palustris CBS 459.81</name>
    <dbReference type="NCBI Taxonomy" id="1314670"/>
    <lineage>
        <taxon>Eukaryota</taxon>
        <taxon>Fungi</taxon>
        <taxon>Dikarya</taxon>
        <taxon>Ascomycota</taxon>
        <taxon>Pezizomycotina</taxon>
        <taxon>Dothideomycetes</taxon>
        <taxon>Pleosporomycetidae</taxon>
        <taxon>Mytilinidiales</taxon>
        <taxon>Argynnaceae</taxon>
        <taxon>Lepidopterella</taxon>
    </lineage>
</organism>
<dbReference type="PANTHER" id="PTHR37049:SF4">
    <property type="entry name" value="RHODANESE DOMAIN-CONTAINING PROTEIN"/>
    <property type="match status" value="1"/>
</dbReference>
<feature type="domain" description="Tail specific protease" evidence="2">
    <location>
        <begin position="364"/>
        <end position="577"/>
    </location>
</feature>
<evidence type="ECO:0008006" key="6">
    <source>
        <dbReference type="Google" id="ProtNLM"/>
    </source>
</evidence>
<dbReference type="Pfam" id="PF23658">
    <property type="entry name" value="PDZ_CPAF_rel"/>
    <property type="match status" value="1"/>
</dbReference>
<dbReference type="InterPro" id="IPR029045">
    <property type="entry name" value="ClpP/crotonase-like_dom_sf"/>
</dbReference>
<dbReference type="AlphaFoldDB" id="A0A8E2EAI8"/>
<dbReference type="Proteomes" id="UP000250266">
    <property type="component" value="Unassembled WGS sequence"/>
</dbReference>
<evidence type="ECO:0000313" key="5">
    <source>
        <dbReference type="Proteomes" id="UP000250266"/>
    </source>
</evidence>
<gene>
    <name evidence="4" type="ORF">K432DRAFT_353352</name>
</gene>
<evidence type="ECO:0000259" key="3">
    <source>
        <dbReference type="Pfam" id="PF23658"/>
    </source>
</evidence>